<name>A0A839ER91_9HYPH</name>
<feature type="coiled-coil region" evidence="1">
    <location>
        <begin position="70"/>
        <end position="97"/>
    </location>
</feature>
<dbReference type="AlphaFoldDB" id="A0A839ER91"/>
<comment type="caution">
    <text evidence="3">The sequence shown here is derived from an EMBL/GenBank/DDBJ whole genome shotgun (WGS) entry which is preliminary data.</text>
</comment>
<keyword evidence="1" id="KW-0175">Coiled coil</keyword>
<protein>
    <recommendedName>
        <fullName evidence="5">SyrB-like regulator</fullName>
    </recommendedName>
</protein>
<evidence type="ECO:0008006" key="5">
    <source>
        <dbReference type="Google" id="ProtNLM"/>
    </source>
</evidence>
<dbReference type="RefSeq" id="WP_182549779.1">
    <property type="nucleotide sequence ID" value="NZ_JACGXN010000003.1"/>
</dbReference>
<accession>A0A839ER91</accession>
<dbReference type="Proteomes" id="UP000549052">
    <property type="component" value="Unassembled WGS sequence"/>
</dbReference>
<feature type="region of interest" description="Disordered" evidence="2">
    <location>
        <begin position="1"/>
        <end position="30"/>
    </location>
</feature>
<keyword evidence="4" id="KW-1185">Reference proteome</keyword>
<dbReference type="EMBL" id="JACGXN010000003">
    <property type="protein sequence ID" value="MBA8879120.1"/>
    <property type="molecule type" value="Genomic_DNA"/>
</dbReference>
<gene>
    <name evidence="3" type="ORF">FHW16_002838</name>
</gene>
<proteinExistence type="predicted"/>
<sequence length="109" mass="11826">MADENVPTANVTASTDRGVAASKKQRAPRRTKAAIAAAAEAASPVVKRRKPRSKNVGQTARRITAKPVSATDELAELLQLEEDNKRLRKELAAKLRAENADLRKRLGIT</sequence>
<evidence type="ECO:0000313" key="4">
    <source>
        <dbReference type="Proteomes" id="UP000549052"/>
    </source>
</evidence>
<organism evidence="3 4">
    <name type="scientific">Phyllobacterium myrsinacearum</name>
    <dbReference type="NCBI Taxonomy" id="28101"/>
    <lineage>
        <taxon>Bacteria</taxon>
        <taxon>Pseudomonadati</taxon>
        <taxon>Pseudomonadota</taxon>
        <taxon>Alphaproteobacteria</taxon>
        <taxon>Hyphomicrobiales</taxon>
        <taxon>Phyllobacteriaceae</taxon>
        <taxon>Phyllobacterium</taxon>
    </lineage>
</organism>
<evidence type="ECO:0000256" key="1">
    <source>
        <dbReference type="SAM" id="Coils"/>
    </source>
</evidence>
<evidence type="ECO:0000256" key="2">
    <source>
        <dbReference type="SAM" id="MobiDB-lite"/>
    </source>
</evidence>
<evidence type="ECO:0000313" key="3">
    <source>
        <dbReference type="EMBL" id="MBA8879120.1"/>
    </source>
</evidence>
<reference evidence="3 4" key="1">
    <citation type="submission" date="2020-07" db="EMBL/GenBank/DDBJ databases">
        <title>Genomic Encyclopedia of Type Strains, Phase IV (KMG-V): Genome sequencing to study the core and pangenomes of soil and plant-associated prokaryotes.</title>
        <authorList>
            <person name="Whitman W."/>
        </authorList>
    </citation>
    <scope>NUCLEOTIDE SEQUENCE [LARGE SCALE GENOMIC DNA]</scope>
    <source>
        <strain evidence="3 4">AN3</strain>
    </source>
</reference>